<dbReference type="InterPro" id="IPR048574">
    <property type="entry name" value="RUBY_RBDX"/>
</dbReference>
<dbReference type="Proteomes" id="UP000189933">
    <property type="component" value="Unassembled WGS sequence"/>
</dbReference>
<sequence length="110" mass="12181">MMWKCGVCGYIYDGEQAPDNCPKCGAPKEKFSQVPQETVDLILKARRTNDIHMELAGLLDHVLALAEEGIELNLDPPCVGIFTRAKTCAWELRQAIKAEIVGHISKGKWG</sequence>
<dbReference type="OrthoDB" id="9799749at2"/>
<dbReference type="CDD" id="cd00729">
    <property type="entry name" value="rubredoxin_SM"/>
    <property type="match status" value="1"/>
</dbReference>
<dbReference type="SUPFAM" id="SSF57802">
    <property type="entry name" value="Rubredoxin-like"/>
    <property type="match status" value="1"/>
</dbReference>
<dbReference type="EMBL" id="FUXM01000062">
    <property type="protein sequence ID" value="SKA28481.1"/>
    <property type="molecule type" value="Genomic_DNA"/>
</dbReference>
<reference evidence="4" key="1">
    <citation type="submission" date="2017-02" db="EMBL/GenBank/DDBJ databases">
        <authorList>
            <person name="Varghese N."/>
            <person name="Submissions S."/>
        </authorList>
    </citation>
    <scope>NUCLEOTIDE SEQUENCE [LARGE SCALE GENOMIC DNA]</scope>
    <source>
        <strain evidence="4">DSM 16521</strain>
    </source>
</reference>
<accession>A0A1T4SKT4</accession>
<dbReference type="GO" id="GO:0005506">
    <property type="term" value="F:iron ion binding"/>
    <property type="evidence" value="ECO:0007669"/>
    <property type="project" value="InterPro"/>
</dbReference>
<dbReference type="PROSITE" id="PS50903">
    <property type="entry name" value="RUBREDOXIN_LIKE"/>
    <property type="match status" value="1"/>
</dbReference>
<comment type="cofactor">
    <cofactor evidence="1">
        <name>Fe(3+)</name>
        <dbReference type="ChEBI" id="CHEBI:29034"/>
    </cofactor>
</comment>
<dbReference type="AlphaFoldDB" id="A0A1T4SKT4"/>
<evidence type="ECO:0000256" key="1">
    <source>
        <dbReference type="ARBA" id="ARBA00001965"/>
    </source>
</evidence>
<protein>
    <recommendedName>
        <fullName evidence="2">Rubredoxin-like domain-containing protein</fullName>
    </recommendedName>
</protein>
<dbReference type="InterPro" id="IPR024934">
    <property type="entry name" value="Rubredoxin-like_dom"/>
</dbReference>
<name>A0A1T4SKT4_9FIRM</name>
<evidence type="ECO:0000259" key="2">
    <source>
        <dbReference type="PROSITE" id="PS50903"/>
    </source>
</evidence>
<keyword evidence="4" id="KW-1185">Reference proteome</keyword>
<feature type="domain" description="Rubredoxin-like" evidence="2">
    <location>
        <begin position="3"/>
        <end position="34"/>
    </location>
</feature>
<proteinExistence type="predicted"/>
<organism evidence="3 4">
    <name type="scientific">Carboxydocella sporoproducens DSM 16521</name>
    <dbReference type="NCBI Taxonomy" id="1121270"/>
    <lineage>
        <taxon>Bacteria</taxon>
        <taxon>Bacillati</taxon>
        <taxon>Bacillota</taxon>
        <taxon>Clostridia</taxon>
        <taxon>Eubacteriales</taxon>
        <taxon>Clostridiales Family XVI. Incertae Sedis</taxon>
        <taxon>Carboxydocella</taxon>
    </lineage>
</organism>
<evidence type="ECO:0000313" key="3">
    <source>
        <dbReference type="EMBL" id="SKA28481.1"/>
    </source>
</evidence>
<dbReference type="Pfam" id="PF21349">
    <property type="entry name" value="RUBY_RBDX"/>
    <property type="match status" value="1"/>
</dbReference>
<gene>
    <name evidence="3" type="ORF">SAMN02745885_02726</name>
</gene>
<dbReference type="RefSeq" id="WP_078666664.1">
    <property type="nucleotide sequence ID" value="NZ_FUXM01000062.1"/>
</dbReference>
<evidence type="ECO:0000313" key="4">
    <source>
        <dbReference type="Proteomes" id="UP000189933"/>
    </source>
</evidence>
<dbReference type="Gene3D" id="2.20.28.10">
    <property type="match status" value="1"/>
</dbReference>